<feature type="compositionally biased region" description="Pro residues" evidence="2">
    <location>
        <begin position="297"/>
        <end position="307"/>
    </location>
</feature>
<feature type="compositionally biased region" description="Pro residues" evidence="2">
    <location>
        <begin position="74"/>
        <end position="88"/>
    </location>
</feature>
<dbReference type="EMBL" id="JAMRXG010000014">
    <property type="protein sequence ID" value="MCM6777269.1"/>
    <property type="molecule type" value="Genomic_DNA"/>
</dbReference>
<feature type="compositionally biased region" description="Basic and acidic residues" evidence="2">
    <location>
        <begin position="315"/>
        <end position="327"/>
    </location>
</feature>
<dbReference type="RefSeq" id="WP_251916215.1">
    <property type="nucleotide sequence ID" value="NZ_JAMRXG010000014.1"/>
</dbReference>
<comment type="caution">
    <text evidence="3">The sequence shown here is derived from an EMBL/GenBank/DDBJ whole genome shotgun (WGS) entry which is preliminary data.</text>
</comment>
<evidence type="ECO:0000313" key="3">
    <source>
        <dbReference type="EMBL" id="MCM6777269.1"/>
    </source>
</evidence>
<gene>
    <name evidence="3" type="ORF">NDR86_27660</name>
</gene>
<feature type="compositionally biased region" description="Gly residues" evidence="2">
    <location>
        <begin position="119"/>
        <end position="133"/>
    </location>
</feature>
<feature type="compositionally biased region" description="Low complexity" evidence="2">
    <location>
        <begin position="287"/>
        <end position="296"/>
    </location>
</feature>
<organism evidence="3 4">
    <name type="scientific">Nocardia pulmonis</name>
    <dbReference type="NCBI Taxonomy" id="2951408"/>
    <lineage>
        <taxon>Bacteria</taxon>
        <taxon>Bacillati</taxon>
        <taxon>Actinomycetota</taxon>
        <taxon>Actinomycetes</taxon>
        <taxon>Mycobacteriales</taxon>
        <taxon>Nocardiaceae</taxon>
        <taxon>Nocardia</taxon>
    </lineage>
</organism>
<accession>A0A9X2EAD4</accession>
<evidence type="ECO:0000313" key="4">
    <source>
        <dbReference type="Proteomes" id="UP001139157"/>
    </source>
</evidence>
<dbReference type="InterPro" id="IPR032721">
    <property type="entry name" value="Toxin-deaminase"/>
</dbReference>
<keyword evidence="1" id="KW-0175">Coiled coil</keyword>
<evidence type="ECO:0000256" key="1">
    <source>
        <dbReference type="SAM" id="Coils"/>
    </source>
</evidence>
<proteinExistence type="predicted"/>
<evidence type="ECO:0000256" key="2">
    <source>
        <dbReference type="SAM" id="MobiDB-lite"/>
    </source>
</evidence>
<feature type="compositionally biased region" description="Basic and acidic residues" evidence="2">
    <location>
        <begin position="208"/>
        <end position="222"/>
    </location>
</feature>
<feature type="region of interest" description="Disordered" evidence="2">
    <location>
        <begin position="71"/>
        <end position="162"/>
    </location>
</feature>
<dbReference type="Proteomes" id="UP001139157">
    <property type="component" value="Unassembled WGS sequence"/>
</dbReference>
<name>A0A9X2EAD4_9NOCA</name>
<dbReference type="Pfam" id="PF14424">
    <property type="entry name" value="Toxin-deaminase"/>
    <property type="match status" value="1"/>
</dbReference>
<sequence length="662" mass="70766">MAQFQRMATGPTPAREGATGTANERRVYTFYDMTPAGASRRLERVLSSRDMVATAQSIAIEASGLDPIARVIPPSTPSAPMPVSPPSIPEGTQVVPQETWDNGTQRAPLQYEPNHNTMRGGGGGGGGGGGTSPGGNNRNTPGQSGGGGQNGSTPPPAQRWVINPPGHYVIWENDHPRWEDGREVHIFRDENGNITGFGYPEPVPGTQDDARAENKPAQDHSDAGSQPSPSTTGNGGGSTPVPSQGGNEGPRPNTTAPTPADPEDANQEPNPAPPTDAPENEDPAPADPAAPAESDPAPQPNQPAELPPEPEPEEPQPKPEEPQEERGIGQPGFLESLIPGWGSGRAAIDDFQNGRWVWGIFNTIMAISDLFLIGTIAKVGAKALLKLGKMLLESGAVKKAIADAAAAAAKKAVDAAKAVVDGVTSAWNKAGEMVAGIFGGGKKKAAEEAKRAEKAAAEAQREAAERQWKEAAEERQRRLDEWKRKKEAGEKVDYTRRSPEWKPSGDGFDDLRSDIQRMHDSSPNISHTRTLASGEFEAADGSKINLRASSAKEKTVKRERKPFPDEAREPVDNPNRYEHFTVGEIPRNADAELKILETLRSQLKPGASGKLRMVVDLPSGDSKLATEIVCDSCRGVLNQFRHEFPGISVEIRDMYGRIITPE</sequence>
<feature type="region of interest" description="Disordered" evidence="2">
    <location>
        <begin position="1"/>
        <end position="22"/>
    </location>
</feature>
<dbReference type="AlphaFoldDB" id="A0A9X2EAD4"/>
<keyword evidence="4" id="KW-1185">Reference proteome</keyword>
<feature type="coiled-coil region" evidence="1">
    <location>
        <begin position="442"/>
        <end position="485"/>
    </location>
</feature>
<feature type="region of interest" description="Disordered" evidence="2">
    <location>
        <begin position="192"/>
        <end position="336"/>
    </location>
</feature>
<protein>
    <submittedName>
        <fullName evidence="3">Uncharacterized protein</fullName>
    </submittedName>
</protein>
<feature type="region of interest" description="Disordered" evidence="2">
    <location>
        <begin position="551"/>
        <end position="577"/>
    </location>
</feature>
<feature type="compositionally biased region" description="Polar residues" evidence="2">
    <location>
        <begin position="94"/>
        <end position="117"/>
    </location>
</feature>
<reference evidence="3" key="1">
    <citation type="submission" date="2022-06" db="EMBL/GenBank/DDBJ databases">
        <title>Novel species in genus nocardia.</title>
        <authorList>
            <person name="Li F."/>
        </authorList>
    </citation>
    <scope>NUCLEOTIDE SEQUENCE</scope>
    <source>
        <strain evidence="3">CDC141</strain>
    </source>
</reference>